<feature type="domain" description="Thioredoxin" evidence="12">
    <location>
        <begin position="56"/>
        <end position="118"/>
    </location>
</feature>
<name>A0A9P7R8H1_9PEZI</name>
<evidence type="ECO:0000313" key="13">
    <source>
        <dbReference type="EMBL" id="KAG7051247.1"/>
    </source>
</evidence>
<comment type="subcellular location">
    <subcellularLocation>
        <location evidence="3">Endoplasmic reticulum lumen</location>
    </subcellularLocation>
</comment>
<reference evidence="13" key="1">
    <citation type="submission" date="2021-05" db="EMBL/GenBank/DDBJ databases">
        <title>Comparative genomics of three Colletotrichum scovillei strains and genetic complementation revealed genes involved fungal growth and virulence on chili pepper.</title>
        <authorList>
            <person name="Hsieh D.-K."/>
            <person name="Chuang S.-C."/>
            <person name="Chen C.-Y."/>
            <person name="Chao Y.-T."/>
            <person name="Lu M.-Y.J."/>
            <person name="Lee M.-H."/>
            <person name="Shih M.-C."/>
        </authorList>
    </citation>
    <scope>NUCLEOTIDE SEQUENCE</scope>
    <source>
        <strain evidence="13">Coll-153</strain>
    </source>
</reference>
<feature type="signal peptide" evidence="11">
    <location>
        <begin position="1"/>
        <end position="18"/>
    </location>
</feature>
<evidence type="ECO:0000313" key="14">
    <source>
        <dbReference type="Proteomes" id="UP000699042"/>
    </source>
</evidence>
<dbReference type="PANTHER" id="PTHR18929:SF132">
    <property type="entry name" value="PROTEIN DISULFIDE-ISOMERASE A3"/>
    <property type="match status" value="1"/>
</dbReference>
<feature type="region of interest" description="Disordered" evidence="10">
    <location>
        <begin position="382"/>
        <end position="413"/>
    </location>
</feature>
<protein>
    <recommendedName>
        <fullName evidence="9">Protein disulfide-isomerase</fullName>
        <ecNumber evidence="5">5.3.4.1</ecNumber>
    </recommendedName>
</protein>
<dbReference type="EC" id="5.3.4.1" evidence="5"/>
<evidence type="ECO:0000256" key="7">
    <source>
        <dbReference type="ARBA" id="ARBA00023235"/>
    </source>
</evidence>
<feature type="chain" id="PRO_5040289918" description="Protein disulfide-isomerase" evidence="11">
    <location>
        <begin position="19"/>
        <end position="413"/>
    </location>
</feature>
<evidence type="ECO:0000256" key="5">
    <source>
        <dbReference type="ARBA" id="ARBA00012723"/>
    </source>
</evidence>
<dbReference type="GO" id="GO:0005788">
    <property type="term" value="C:endoplasmic reticulum lumen"/>
    <property type="evidence" value="ECO:0007669"/>
    <property type="project" value="UniProtKB-SubCell"/>
</dbReference>
<evidence type="ECO:0000259" key="12">
    <source>
        <dbReference type="Pfam" id="PF00085"/>
    </source>
</evidence>
<evidence type="ECO:0000256" key="11">
    <source>
        <dbReference type="SAM" id="SignalP"/>
    </source>
</evidence>
<evidence type="ECO:0000256" key="4">
    <source>
        <dbReference type="ARBA" id="ARBA00006347"/>
    </source>
</evidence>
<evidence type="ECO:0000256" key="8">
    <source>
        <dbReference type="ARBA" id="ARBA00023284"/>
    </source>
</evidence>
<dbReference type="Gene3D" id="3.40.30.10">
    <property type="entry name" value="Glutaredoxin"/>
    <property type="match status" value="3"/>
</dbReference>
<dbReference type="CDD" id="cd02961">
    <property type="entry name" value="PDI_a_family"/>
    <property type="match status" value="1"/>
</dbReference>
<feature type="compositionally biased region" description="Basic and acidic residues" evidence="10">
    <location>
        <begin position="388"/>
        <end position="413"/>
    </location>
</feature>
<comment type="catalytic activity">
    <reaction evidence="1">
        <text>Catalyzes the rearrangement of -S-S- bonds in proteins.</text>
        <dbReference type="EC" id="5.3.4.1"/>
    </reaction>
</comment>
<organism evidence="13 14">
    <name type="scientific">Colletotrichum scovillei</name>
    <dbReference type="NCBI Taxonomy" id="1209932"/>
    <lineage>
        <taxon>Eukaryota</taxon>
        <taxon>Fungi</taxon>
        <taxon>Dikarya</taxon>
        <taxon>Ascomycota</taxon>
        <taxon>Pezizomycotina</taxon>
        <taxon>Sordariomycetes</taxon>
        <taxon>Hypocreomycetidae</taxon>
        <taxon>Glomerellales</taxon>
        <taxon>Glomerellaceae</taxon>
        <taxon>Colletotrichum</taxon>
        <taxon>Colletotrichum acutatum species complex</taxon>
    </lineage>
</organism>
<evidence type="ECO:0000256" key="9">
    <source>
        <dbReference type="ARBA" id="ARBA00039846"/>
    </source>
</evidence>
<dbReference type="SUPFAM" id="SSF52833">
    <property type="entry name" value="Thioredoxin-like"/>
    <property type="match status" value="2"/>
</dbReference>
<evidence type="ECO:0000256" key="1">
    <source>
        <dbReference type="ARBA" id="ARBA00001182"/>
    </source>
</evidence>
<comment type="similarity">
    <text evidence="4">Belongs to the protein disulfide isomerase family.</text>
</comment>
<keyword evidence="14" id="KW-1185">Reference proteome</keyword>
<sequence length="413" mass="45594">MSLKTLLPLLALTGAGMGWQHKTETEVRDALKANEHSLVASTFVNRDNSDASTALEKHWSAVEDAVPTALSVDCSTSASLCSEHDVASYPAIRLYRQDGTKHHYRGPRKASEITAFVRRMLRPAIVPLDSKAAKSFNKDDDVVLIAHMAESETSLRERFAEMAGRYRDRYAFGLTTIDEAPGRIACYNNADGAFHMTSELDEVDSMEKMLKKCASQLVPRLTRRNEAEYLSVSFSTPFAVLQTFSHARFERQTTDVWNGSQSGKSLTYFFSTVEENLDSWTSAVKPMAKQYHEYITFVTVDLGEYPDMPSLFGLPADATEGVAVYNPAVGLAFPFKGGKITVDAVAQHIADISEGNADAWQVGEPTADEEIVEQVMEEVPVKGGDGSKVVETEETKEATKETGEEKLEIHDEL</sequence>
<accession>A0A9P7R8H1</accession>
<evidence type="ECO:0000256" key="6">
    <source>
        <dbReference type="ARBA" id="ARBA00022824"/>
    </source>
</evidence>
<keyword evidence="8" id="KW-0676">Redox-active center</keyword>
<dbReference type="EMBL" id="JAESDN010000004">
    <property type="protein sequence ID" value="KAG7051247.1"/>
    <property type="molecule type" value="Genomic_DNA"/>
</dbReference>
<keyword evidence="6" id="KW-0256">Endoplasmic reticulum</keyword>
<gene>
    <name evidence="13" type="ORF">JMJ77_001872</name>
</gene>
<comment type="function">
    <text evidence="2">Participates in the folding of proteins containing disulfide bonds, may be involved in glycosylation, prolyl hydroxylation and triglyceride transfer.</text>
</comment>
<keyword evidence="11" id="KW-0732">Signal</keyword>
<dbReference type="CDD" id="cd02982">
    <property type="entry name" value="PDI_b'_family"/>
    <property type="match status" value="1"/>
</dbReference>
<dbReference type="InterPro" id="IPR036249">
    <property type="entry name" value="Thioredoxin-like_sf"/>
</dbReference>
<dbReference type="AlphaFoldDB" id="A0A9P7R8H1"/>
<dbReference type="GO" id="GO:0003756">
    <property type="term" value="F:protein disulfide isomerase activity"/>
    <property type="evidence" value="ECO:0007669"/>
    <property type="project" value="UniProtKB-EC"/>
</dbReference>
<evidence type="ECO:0000256" key="3">
    <source>
        <dbReference type="ARBA" id="ARBA00004319"/>
    </source>
</evidence>
<dbReference type="Proteomes" id="UP000699042">
    <property type="component" value="Unassembled WGS sequence"/>
</dbReference>
<evidence type="ECO:0000256" key="2">
    <source>
        <dbReference type="ARBA" id="ARBA00002692"/>
    </source>
</evidence>
<evidence type="ECO:0000256" key="10">
    <source>
        <dbReference type="SAM" id="MobiDB-lite"/>
    </source>
</evidence>
<dbReference type="Pfam" id="PF00085">
    <property type="entry name" value="Thioredoxin"/>
    <property type="match status" value="1"/>
</dbReference>
<dbReference type="GO" id="GO:0006457">
    <property type="term" value="P:protein folding"/>
    <property type="evidence" value="ECO:0007669"/>
    <property type="project" value="TreeGrafter"/>
</dbReference>
<dbReference type="InterPro" id="IPR013766">
    <property type="entry name" value="Thioredoxin_domain"/>
</dbReference>
<dbReference type="GO" id="GO:0034976">
    <property type="term" value="P:response to endoplasmic reticulum stress"/>
    <property type="evidence" value="ECO:0007669"/>
    <property type="project" value="TreeGrafter"/>
</dbReference>
<comment type="caution">
    <text evidence="13">The sequence shown here is derived from an EMBL/GenBank/DDBJ whole genome shotgun (WGS) entry which is preliminary data.</text>
</comment>
<proteinExistence type="inferred from homology"/>
<keyword evidence="7" id="KW-0413">Isomerase</keyword>
<dbReference type="PANTHER" id="PTHR18929">
    <property type="entry name" value="PROTEIN DISULFIDE ISOMERASE"/>
    <property type="match status" value="1"/>
</dbReference>